<keyword evidence="2 3" id="KW-0378">Hydrolase</keyword>
<keyword evidence="3" id="KW-0732">Signal</keyword>
<reference evidence="5 6" key="1">
    <citation type="journal article" date="2016" name="Nat. Commun.">
        <title>Ectomycorrhizal ecology is imprinted in the genome of the dominant symbiotic fungus Cenococcum geophilum.</title>
        <authorList>
            <consortium name="DOE Joint Genome Institute"/>
            <person name="Peter M."/>
            <person name="Kohler A."/>
            <person name="Ohm R.A."/>
            <person name="Kuo A."/>
            <person name="Krutzmann J."/>
            <person name="Morin E."/>
            <person name="Arend M."/>
            <person name="Barry K.W."/>
            <person name="Binder M."/>
            <person name="Choi C."/>
            <person name="Clum A."/>
            <person name="Copeland A."/>
            <person name="Grisel N."/>
            <person name="Haridas S."/>
            <person name="Kipfer T."/>
            <person name="LaButti K."/>
            <person name="Lindquist E."/>
            <person name="Lipzen A."/>
            <person name="Maire R."/>
            <person name="Meier B."/>
            <person name="Mihaltcheva S."/>
            <person name="Molinier V."/>
            <person name="Murat C."/>
            <person name="Poggeler S."/>
            <person name="Quandt C.A."/>
            <person name="Sperisen C."/>
            <person name="Tritt A."/>
            <person name="Tisserant E."/>
            <person name="Crous P.W."/>
            <person name="Henrissat B."/>
            <person name="Nehls U."/>
            <person name="Egli S."/>
            <person name="Spatafora J.W."/>
            <person name="Grigoriev I.V."/>
            <person name="Martin F.M."/>
        </authorList>
    </citation>
    <scope>NUCLEOTIDE SEQUENCE [LARGE SCALE GENOMIC DNA]</scope>
    <source>
        <strain evidence="5 6">CBS 207.34</strain>
    </source>
</reference>
<dbReference type="Gene3D" id="3.40.50.1820">
    <property type="entry name" value="alpha/beta hydrolase"/>
    <property type="match status" value="1"/>
</dbReference>
<gene>
    <name evidence="5" type="ORF">AOQ84DRAFT_388129</name>
</gene>
<dbReference type="EC" id="3.1.1.-" evidence="3"/>
<dbReference type="PANTHER" id="PTHR43918">
    <property type="entry name" value="ACETYLCHOLINESTERASE"/>
    <property type="match status" value="1"/>
</dbReference>
<dbReference type="InterPro" id="IPR029058">
    <property type="entry name" value="AB_hydrolase_fold"/>
</dbReference>
<dbReference type="SUPFAM" id="SSF53474">
    <property type="entry name" value="alpha/beta-Hydrolases"/>
    <property type="match status" value="1"/>
</dbReference>
<evidence type="ECO:0000256" key="3">
    <source>
        <dbReference type="RuleBase" id="RU361235"/>
    </source>
</evidence>
<organism evidence="5 6">
    <name type="scientific">Glonium stellatum</name>
    <dbReference type="NCBI Taxonomy" id="574774"/>
    <lineage>
        <taxon>Eukaryota</taxon>
        <taxon>Fungi</taxon>
        <taxon>Dikarya</taxon>
        <taxon>Ascomycota</taxon>
        <taxon>Pezizomycotina</taxon>
        <taxon>Dothideomycetes</taxon>
        <taxon>Pleosporomycetidae</taxon>
        <taxon>Gloniales</taxon>
        <taxon>Gloniaceae</taxon>
        <taxon>Glonium</taxon>
    </lineage>
</organism>
<evidence type="ECO:0000256" key="2">
    <source>
        <dbReference type="ARBA" id="ARBA00022801"/>
    </source>
</evidence>
<protein>
    <recommendedName>
        <fullName evidence="3">Carboxylic ester hydrolase</fullName>
        <ecNumber evidence="3">3.1.1.-</ecNumber>
    </recommendedName>
</protein>
<feature type="chain" id="PRO_5034988216" description="Carboxylic ester hydrolase" evidence="3">
    <location>
        <begin position="27"/>
        <end position="513"/>
    </location>
</feature>
<dbReference type="Proteomes" id="UP000250140">
    <property type="component" value="Unassembled WGS sequence"/>
</dbReference>
<keyword evidence="6" id="KW-1185">Reference proteome</keyword>
<evidence type="ECO:0000259" key="4">
    <source>
        <dbReference type="Pfam" id="PF00135"/>
    </source>
</evidence>
<sequence length="513" mass="55414">MRLFFTNGHWALALTVVVIFSRKVAAVSSLSISTSVGTVYGLINGTTPNVAQFLGVPYAEPPIGDLRWLPAIPKSKVGSIDATAFGPNCPQYDTSIPSVYEVDTRQFLIPSNSTSEDCLFANIWAPYNYNKENDKILLPVIVWIYGGGFQTGGGNIEYQIPSQWVERSQKHIVVGINYRLNIFGFPNAAGLNQSDLNLGLLDQRLALEWVRFNIANFGGDPARISLWGQSAGAMSVDYYNFAYPNDPIVSGLIMDSGTALLPSGTTDPFHSNFTFVAGQFGCGNLSAEAELACMRNVSQADIESFLRSYGDSGKSPALSFNPVVDNRTKFANFTSRALAKNFTQVPAIIGTNTDEGRSLVQWNPNGPNMTAANLVTLNAFLCPADKTTINRYAVGATTFRYLYAGNFSNISPRLWEGAYHSSELPLIFGTSGIVRGASTVFELALSMRMQDLYLAFAQDNIHGLPAERWSAYEPEGTAMLLGSGETVTQNVSVEVLEAPCDGSAAATGALPPS</sequence>
<evidence type="ECO:0000313" key="6">
    <source>
        <dbReference type="Proteomes" id="UP000250140"/>
    </source>
</evidence>
<dbReference type="OrthoDB" id="408631at2759"/>
<dbReference type="InterPro" id="IPR050654">
    <property type="entry name" value="AChE-related_enzymes"/>
</dbReference>
<dbReference type="PANTHER" id="PTHR43918:SF4">
    <property type="entry name" value="CARBOXYLIC ESTER HYDROLASE"/>
    <property type="match status" value="1"/>
</dbReference>
<evidence type="ECO:0000256" key="1">
    <source>
        <dbReference type="ARBA" id="ARBA00005964"/>
    </source>
</evidence>
<dbReference type="InterPro" id="IPR002018">
    <property type="entry name" value="CarbesteraseB"/>
</dbReference>
<dbReference type="GO" id="GO:0052689">
    <property type="term" value="F:carboxylic ester hydrolase activity"/>
    <property type="evidence" value="ECO:0007669"/>
    <property type="project" value="TreeGrafter"/>
</dbReference>
<dbReference type="Pfam" id="PF00135">
    <property type="entry name" value="COesterase"/>
    <property type="match status" value="1"/>
</dbReference>
<dbReference type="AlphaFoldDB" id="A0A8E2JTW7"/>
<accession>A0A8E2JTW7</accession>
<dbReference type="EMBL" id="KV749426">
    <property type="protein sequence ID" value="OCL09500.1"/>
    <property type="molecule type" value="Genomic_DNA"/>
</dbReference>
<comment type="similarity">
    <text evidence="1 3">Belongs to the type-B carboxylesterase/lipase family.</text>
</comment>
<dbReference type="InterPro" id="IPR019826">
    <property type="entry name" value="Carboxylesterase_B_AS"/>
</dbReference>
<dbReference type="PROSITE" id="PS00122">
    <property type="entry name" value="CARBOXYLESTERASE_B_1"/>
    <property type="match status" value="1"/>
</dbReference>
<feature type="signal peptide" evidence="3">
    <location>
        <begin position="1"/>
        <end position="26"/>
    </location>
</feature>
<feature type="domain" description="Carboxylesterase type B" evidence="4">
    <location>
        <begin position="30"/>
        <end position="364"/>
    </location>
</feature>
<name>A0A8E2JTW7_9PEZI</name>
<evidence type="ECO:0000313" key="5">
    <source>
        <dbReference type="EMBL" id="OCL09500.1"/>
    </source>
</evidence>
<proteinExistence type="inferred from homology"/>